<dbReference type="Proteomes" id="UP000306912">
    <property type="component" value="Unassembled WGS sequence"/>
</dbReference>
<keyword evidence="3" id="KW-1185">Reference proteome</keyword>
<gene>
    <name evidence="2" type="ORF">FEZ08_08445</name>
</gene>
<reference evidence="2 3" key="1">
    <citation type="submission" date="2019-05" db="EMBL/GenBank/DDBJ databases">
        <title>Culicoidintestinum kansasii gen. nov., sp. nov. from the gastrointestinal tract of the biting midge, Culicoides sonorensis.</title>
        <authorList>
            <person name="Neupane S."/>
            <person name="Ghosh A."/>
            <person name="Gunther S."/>
            <person name="Martin K."/>
            <person name="Zurek L."/>
        </authorList>
    </citation>
    <scope>NUCLEOTIDE SEQUENCE [LARGE SCALE GENOMIC DNA]</scope>
    <source>
        <strain evidence="2 3">CS-1</strain>
    </source>
</reference>
<protein>
    <submittedName>
        <fullName evidence="2">Uncharacterized protein</fullName>
    </submittedName>
</protein>
<dbReference type="AlphaFoldDB" id="A0A5R8QAU5"/>
<dbReference type="RefSeq" id="WP_138191337.1">
    <property type="nucleotide sequence ID" value="NZ_VBWP01000007.1"/>
</dbReference>
<sequence>METIQNYVEVMFKDFPRTKAMVDLKSNILDTMENKYQALLAEGKSENEAVGMVISQFGNIDELKKEYGILDEQDDTVAYDYLTHDEVAGYIKFQKLFGKMLSLGVALILLGIMIMIFSTSTWFENMAALCFFLLLACAVALFIFFGMQSGRYKKIDRFEFRLTGDDIVWVTELSEKFRTYLQAAITIGTTIIILGVALTVFFTTIYPVADNLSTLPLFTTIIIGVYFFITAGIGDSAYKKLLQDKEMREEAEREARFGWLFGITMPLAAMLFLVLGLAFNLWYIAWIVFPIAAIGTTAVVQILNHTIRS</sequence>
<keyword evidence="1" id="KW-1133">Transmembrane helix</keyword>
<comment type="caution">
    <text evidence="2">The sequence shown here is derived from an EMBL/GenBank/DDBJ whole genome shotgun (WGS) entry which is preliminary data.</text>
</comment>
<dbReference type="EMBL" id="VBWP01000007">
    <property type="protein sequence ID" value="TLG72721.1"/>
    <property type="molecule type" value="Genomic_DNA"/>
</dbReference>
<feature type="transmembrane region" description="Helical" evidence="1">
    <location>
        <begin position="100"/>
        <end position="120"/>
    </location>
</feature>
<keyword evidence="1" id="KW-0472">Membrane</keyword>
<dbReference type="InterPro" id="IPR047928">
    <property type="entry name" value="Perm_prefix_1"/>
</dbReference>
<dbReference type="OrthoDB" id="9815852at2"/>
<feature type="transmembrane region" description="Helical" evidence="1">
    <location>
        <begin position="259"/>
        <end position="277"/>
    </location>
</feature>
<feature type="transmembrane region" description="Helical" evidence="1">
    <location>
        <begin position="215"/>
        <end position="238"/>
    </location>
</feature>
<name>A0A5R8QAU5_9FIRM</name>
<proteinExistence type="predicted"/>
<dbReference type="InParanoid" id="A0A5R8QAU5"/>
<feature type="transmembrane region" description="Helical" evidence="1">
    <location>
        <begin position="126"/>
        <end position="147"/>
    </location>
</feature>
<evidence type="ECO:0000313" key="3">
    <source>
        <dbReference type="Proteomes" id="UP000306912"/>
    </source>
</evidence>
<organism evidence="2 3">
    <name type="scientific">Culicoidibacter larvae</name>
    <dbReference type="NCBI Taxonomy" id="2579976"/>
    <lineage>
        <taxon>Bacteria</taxon>
        <taxon>Bacillati</taxon>
        <taxon>Bacillota</taxon>
        <taxon>Culicoidibacteria</taxon>
        <taxon>Culicoidibacterales</taxon>
        <taxon>Culicoidibacteraceae</taxon>
        <taxon>Culicoidibacter</taxon>
    </lineage>
</organism>
<keyword evidence="1" id="KW-0812">Transmembrane</keyword>
<evidence type="ECO:0000313" key="2">
    <source>
        <dbReference type="EMBL" id="TLG72721.1"/>
    </source>
</evidence>
<feature type="transmembrane region" description="Helical" evidence="1">
    <location>
        <begin position="283"/>
        <end position="303"/>
    </location>
</feature>
<feature type="transmembrane region" description="Helical" evidence="1">
    <location>
        <begin position="183"/>
        <end position="209"/>
    </location>
</feature>
<accession>A0A5R8QAU5</accession>
<dbReference type="NCBIfam" id="NF038403">
    <property type="entry name" value="perm_prefix_1"/>
    <property type="match status" value="1"/>
</dbReference>
<evidence type="ECO:0000256" key="1">
    <source>
        <dbReference type="SAM" id="Phobius"/>
    </source>
</evidence>